<reference evidence="2" key="1">
    <citation type="submission" date="2024-06" db="EMBL/GenBank/DDBJ databases">
        <title>Genome assembly of the Oeneis chryxus ivallda.</title>
        <authorList>
            <person name="MacDonald Z."/>
            <person name="Shaffer H.B."/>
            <person name="Gillespie T."/>
            <person name="Marimuthu M.P.A."/>
            <person name="Nguyen O."/>
            <person name="Fairbairn C.W."/>
            <person name="Seligmann W.E."/>
            <person name="Escalona M."/>
            <person name="Miller C."/>
            <person name="Toffelmier E."/>
        </authorList>
    </citation>
    <scope>NUCLEOTIDE SEQUENCE</scope>
    <source>
        <strain evidence="2">CCGP_102_HBS-TG_Oc004</strain>
    </source>
</reference>
<name>A0AAU7YMN6_9RICK</name>
<accession>A0AAU7YMN6</accession>
<feature type="coiled-coil region" evidence="1">
    <location>
        <begin position="72"/>
        <end position="99"/>
    </location>
</feature>
<evidence type="ECO:0000256" key="1">
    <source>
        <dbReference type="SAM" id="Coils"/>
    </source>
</evidence>
<organism evidence="2">
    <name type="scientific">Wolbachia endosymbiont of Oeneis ivallda</name>
    <dbReference type="NCBI Taxonomy" id="3171168"/>
    <lineage>
        <taxon>Bacteria</taxon>
        <taxon>Pseudomonadati</taxon>
        <taxon>Pseudomonadota</taxon>
        <taxon>Alphaproteobacteria</taxon>
        <taxon>Rickettsiales</taxon>
        <taxon>Anaplasmataceae</taxon>
        <taxon>Wolbachieae</taxon>
        <taxon>Wolbachia</taxon>
    </lineage>
</organism>
<dbReference type="AlphaFoldDB" id="A0AAU7YMN6"/>
<dbReference type="EMBL" id="CP158587">
    <property type="protein sequence ID" value="XCA35053.1"/>
    <property type="molecule type" value="Genomic_DNA"/>
</dbReference>
<gene>
    <name evidence="2" type="ORF">ABS861_06885</name>
</gene>
<evidence type="ECO:0000313" key="2">
    <source>
        <dbReference type="EMBL" id="XCA35053.1"/>
    </source>
</evidence>
<sequence length="105" mass="12513">MCNSKSIRVDILEEAVWKEMKMVLKEPEAMTKVRLLKYENKQAKDEIEKRADKIEQGIERLAYVYARGHITKEKYDLEVESMEKELKESEIKGKKLSMKRGYREN</sequence>
<proteinExistence type="predicted"/>
<keyword evidence="1" id="KW-0175">Coiled coil</keyword>
<protein>
    <submittedName>
        <fullName evidence="2">Uncharacterized protein</fullName>
    </submittedName>
</protein>